<evidence type="ECO:0000259" key="4">
    <source>
        <dbReference type="PROSITE" id="PS51071"/>
    </source>
</evidence>
<keyword evidence="7" id="KW-1185">Reference proteome</keyword>
<dbReference type="RefSeq" id="WP_076757120.1">
    <property type="nucleotide sequence ID" value="NZ_FTPL01000001.1"/>
</dbReference>
<dbReference type="Gene3D" id="1.10.10.10">
    <property type="entry name" value="Winged helix-like DNA-binding domain superfamily/Winged helix DNA-binding domain"/>
    <property type="match status" value="1"/>
</dbReference>
<dbReference type="GO" id="GO:0003700">
    <property type="term" value="F:DNA-binding transcription factor activity"/>
    <property type="evidence" value="ECO:0007669"/>
    <property type="project" value="InterPro"/>
</dbReference>
<dbReference type="GO" id="GO:0097367">
    <property type="term" value="F:carbohydrate derivative binding"/>
    <property type="evidence" value="ECO:0007669"/>
    <property type="project" value="InterPro"/>
</dbReference>
<dbReference type="PANTHER" id="PTHR30514:SF18">
    <property type="entry name" value="RPIR-FAMILY TRANSCRIPTIONAL REGULATOR"/>
    <property type="match status" value="1"/>
</dbReference>
<evidence type="ECO:0000256" key="2">
    <source>
        <dbReference type="ARBA" id="ARBA00023125"/>
    </source>
</evidence>
<name>A0A1U7PMV9_9BACI</name>
<evidence type="ECO:0000256" key="1">
    <source>
        <dbReference type="ARBA" id="ARBA00023015"/>
    </source>
</evidence>
<organism evidence="6 7">
    <name type="scientific">Edaphobacillus lindanitolerans</name>
    <dbReference type="NCBI Taxonomy" id="550447"/>
    <lineage>
        <taxon>Bacteria</taxon>
        <taxon>Bacillati</taxon>
        <taxon>Bacillota</taxon>
        <taxon>Bacilli</taxon>
        <taxon>Bacillales</taxon>
        <taxon>Bacillaceae</taxon>
        <taxon>Edaphobacillus</taxon>
    </lineage>
</organism>
<dbReference type="CDD" id="cd05013">
    <property type="entry name" value="SIS_RpiR"/>
    <property type="match status" value="1"/>
</dbReference>
<dbReference type="PANTHER" id="PTHR30514">
    <property type="entry name" value="GLUCOKINASE"/>
    <property type="match status" value="1"/>
</dbReference>
<dbReference type="InterPro" id="IPR009057">
    <property type="entry name" value="Homeodomain-like_sf"/>
</dbReference>
<dbReference type="Gene3D" id="3.40.50.10490">
    <property type="entry name" value="Glucose-6-phosphate isomerase like protein, domain 1"/>
    <property type="match status" value="1"/>
</dbReference>
<reference evidence="7" key="1">
    <citation type="submission" date="2017-01" db="EMBL/GenBank/DDBJ databases">
        <authorList>
            <person name="Varghese N."/>
            <person name="Submissions S."/>
        </authorList>
    </citation>
    <scope>NUCLEOTIDE SEQUENCE [LARGE SCALE GENOMIC DNA]</scope>
    <source>
        <strain evidence="7">MNA4</strain>
    </source>
</reference>
<dbReference type="InterPro" id="IPR047640">
    <property type="entry name" value="RpiR-like"/>
</dbReference>
<dbReference type="InterPro" id="IPR036388">
    <property type="entry name" value="WH-like_DNA-bd_sf"/>
</dbReference>
<dbReference type="SUPFAM" id="SSF53697">
    <property type="entry name" value="SIS domain"/>
    <property type="match status" value="1"/>
</dbReference>
<proteinExistence type="predicted"/>
<sequence length="279" mass="31622">MTPEYITRTEKVFPSLTKGMKKVAEALLHDPYSFVIHPAKQIGSITGVSETMVIRFCKALGYDGFSQLQETLKQEMLKFDSPIPLDDYVPTPFTTNIRGDLDLIESNLQQLNTSELSSVVERIIKSERVIVVGYYQSNAFAYWLFFNLNYITGNAHLYRPETDARLLDLTPPNSCVIVFSFYRYAMDTIRFVKEAKNKGITVIVITDSHVSPVVQYADHIVLIRLGRASLLRKGPVTLSVINSILAEAANQIEEKGVTPASYKYFIKDGEEKNDHYDFD</sequence>
<gene>
    <name evidence="6" type="ORF">SAMN05428946_0887</name>
</gene>
<dbReference type="InterPro" id="IPR000281">
    <property type="entry name" value="HTH_RpiR"/>
</dbReference>
<dbReference type="OrthoDB" id="2930at2"/>
<evidence type="ECO:0000256" key="3">
    <source>
        <dbReference type="ARBA" id="ARBA00023163"/>
    </source>
</evidence>
<dbReference type="AlphaFoldDB" id="A0A1U7PMV9"/>
<dbReference type="InterPro" id="IPR035472">
    <property type="entry name" value="RpiR-like_SIS"/>
</dbReference>
<keyword evidence="2" id="KW-0238">DNA-binding</keyword>
<feature type="domain" description="HTH rpiR-type" evidence="4">
    <location>
        <begin position="3"/>
        <end position="79"/>
    </location>
</feature>
<dbReference type="STRING" id="550447.SAMN05428946_0887"/>
<feature type="domain" description="SIS" evidence="5">
    <location>
        <begin position="119"/>
        <end position="254"/>
    </location>
</feature>
<dbReference type="InterPro" id="IPR001347">
    <property type="entry name" value="SIS_dom"/>
</dbReference>
<keyword evidence="3" id="KW-0804">Transcription</keyword>
<dbReference type="GO" id="GO:0003677">
    <property type="term" value="F:DNA binding"/>
    <property type="evidence" value="ECO:0007669"/>
    <property type="project" value="UniProtKB-KW"/>
</dbReference>
<accession>A0A1U7PMV9</accession>
<dbReference type="InterPro" id="IPR046348">
    <property type="entry name" value="SIS_dom_sf"/>
</dbReference>
<evidence type="ECO:0000259" key="5">
    <source>
        <dbReference type="PROSITE" id="PS51464"/>
    </source>
</evidence>
<evidence type="ECO:0000313" key="7">
    <source>
        <dbReference type="Proteomes" id="UP000187550"/>
    </source>
</evidence>
<protein>
    <submittedName>
        <fullName evidence="6">Transcriptional regulator, RpiR family</fullName>
    </submittedName>
</protein>
<dbReference type="SUPFAM" id="SSF46689">
    <property type="entry name" value="Homeodomain-like"/>
    <property type="match status" value="1"/>
</dbReference>
<evidence type="ECO:0000313" key="6">
    <source>
        <dbReference type="EMBL" id="SIT72651.1"/>
    </source>
</evidence>
<dbReference type="EMBL" id="FTPL01000001">
    <property type="protein sequence ID" value="SIT72651.1"/>
    <property type="molecule type" value="Genomic_DNA"/>
</dbReference>
<dbReference type="Pfam" id="PF01380">
    <property type="entry name" value="SIS"/>
    <property type="match status" value="1"/>
</dbReference>
<dbReference type="PROSITE" id="PS51071">
    <property type="entry name" value="HTH_RPIR"/>
    <property type="match status" value="1"/>
</dbReference>
<dbReference type="Proteomes" id="UP000187550">
    <property type="component" value="Unassembled WGS sequence"/>
</dbReference>
<dbReference type="Pfam" id="PF01418">
    <property type="entry name" value="HTH_6"/>
    <property type="match status" value="1"/>
</dbReference>
<dbReference type="GO" id="GO:1901135">
    <property type="term" value="P:carbohydrate derivative metabolic process"/>
    <property type="evidence" value="ECO:0007669"/>
    <property type="project" value="InterPro"/>
</dbReference>
<dbReference type="PROSITE" id="PS51464">
    <property type="entry name" value="SIS"/>
    <property type="match status" value="1"/>
</dbReference>
<keyword evidence="1" id="KW-0805">Transcription regulation</keyword>